<evidence type="ECO:0000256" key="2">
    <source>
        <dbReference type="ARBA" id="ARBA00023125"/>
    </source>
</evidence>
<dbReference type="eggNOG" id="COG0582">
    <property type="taxonomic scope" value="Bacteria"/>
</dbReference>
<dbReference type="SUPFAM" id="SSF56349">
    <property type="entry name" value="DNA breaking-rejoining enzymes"/>
    <property type="match status" value="1"/>
</dbReference>
<organism evidence="6">
    <name type="scientific">Cereibacter sphaeroides (strain ATCC 17025 / ATH 2.4.3)</name>
    <name type="common">Rhodobacter sphaeroides</name>
    <dbReference type="NCBI Taxonomy" id="349102"/>
    <lineage>
        <taxon>Bacteria</taxon>
        <taxon>Pseudomonadati</taxon>
        <taxon>Pseudomonadota</taxon>
        <taxon>Alphaproteobacteria</taxon>
        <taxon>Rhodobacterales</taxon>
        <taxon>Paracoccaceae</taxon>
        <taxon>Cereibacter</taxon>
    </lineage>
</organism>
<name>A4WNT7_CERS5</name>
<keyword evidence="3" id="KW-0233">DNA recombination</keyword>
<dbReference type="AlphaFoldDB" id="A4WNT7"/>
<reference evidence="6" key="1">
    <citation type="submission" date="2007-04" db="EMBL/GenBank/DDBJ databases">
        <title>Complete sequence of chromosome of Rhodobacter sphaeroides ATCC 17025.</title>
        <authorList>
            <consortium name="US DOE Joint Genome Institute"/>
            <person name="Copeland A."/>
            <person name="Lucas S."/>
            <person name="Lapidus A."/>
            <person name="Barry K."/>
            <person name="Detter J.C."/>
            <person name="Glavina del Rio T."/>
            <person name="Hammon N."/>
            <person name="Israni S."/>
            <person name="Dalin E."/>
            <person name="Tice H."/>
            <person name="Pitluck S."/>
            <person name="Chertkov O."/>
            <person name="Brettin T."/>
            <person name="Bruce D."/>
            <person name="Han C."/>
            <person name="Schmutz J."/>
            <person name="Larimer F."/>
            <person name="Land M."/>
            <person name="Hauser L."/>
            <person name="Kyrpides N."/>
            <person name="Kim E."/>
            <person name="Richardson P."/>
            <person name="Mackenzie C."/>
            <person name="Choudhary M."/>
            <person name="Donohue T.J."/>
            <person name="Kaplan S."/>
        </authorList>
    </citation>
    <scope>NUCLEOTIDE SEQUENCE [LARGE SCALE GENOMIC DNA]</scope>
    <source>
        <strain evidence="6">ATCC 17025</strain>
    </source>
</reference>
<dbReference type="STRING" id="349102.Rsph17025_0140"/>
<dbReference type="InterPro" id="IPR010998">
    <property type="entry name" value="Integrase_recombinase_N"/>
</dbReference>
<evidence type="ECO:0000259" key="5">
    <source>
        <dbReference type="PROSITE" id="PS51898"/>
    </source>
</evidence>
<gene>
    <name evidence="6" type="ordered locus">Rsph17025_0140</name>
</gene>
<dbReference type="InterPro" id="IPR013762">
    <property type="entry name" value="Integrase-like_cat_sf"/>
</dbReference>
<accession>A4WNT7</accession>
<dbReference type="EMBL" id="CP000661">
    <property type="protein sequence ID" value="ABP69051.1"/>
    <property type="molecule type" value="Genomic_DNA"/>
</dbReference>
<dbReference type="PANTHER" id="PTHR30349:SF91">
    <property type="entry name" value="INTA PROTEIN"/>
    <property type="match status" value="1"/>
</dbReference>
<dbReference type="KEGG" id="rsq:Rsph17025_0140"/>
<evidence type="ECO:0000313" key="6">
    <source>
        <dbReference type="EMBL" id="ABP69051.1"/>
    </source>
</evidence>
<dbReference type="BioCyc" id="RSPH349102:G1G8M-141-MONOMER"/>
<dbReference type="PANTHER" id="PTHR30349">
    <property type="entry name" value="PHAGE INTEGRASE-RELATED"/>
    <property type="match status" value="1"/>
</dbReference>
<dbReference type="InterPro" id="IPR002104">
    <property type="entry name" value="Integrase_catalytic"/>
</dbReference>
<feature type="domain" description="Tyr recombinase" evidence="5">
    <location>
        <begin position="175"/>
        <end position="342"/>
    </location>
</feature>
<dbReference type="GO" id="GO:0015074">
    <property type="term" value="P:DNA integration"/>
    <property type="evidence" value="ECO:0007669"/>
    <property type="project" value="UniProtKB-KW"/>
</dbReference>
<dbReference type="InterPro" id="IPR011010">
    <property type="entry name" value="DNA_brk_join_enz"/>
</dbReference>
<dbReference type="PROSITE" id="PS51898">
    <property type="entry name" value="TYR_RECOMBINASE"/>
    <property type="match status" value="1"/>
</dbReference>
<dbReference type="GO" id="GO:0003677">
    <property type="term" value="F:DNA binding"/>
    <property type="evidence" value="ECO:0007669"/>
    <property type="project" value="UniProtKB-KW"/>
</dbReference>
<proteinExistence type="predicted"/>
<evidence type="ECO:0000256" key="3">
    <source>
        <dbReference type="ARBA" id="ARBA00023172"/>
    </source>
</evidence>
<keyword evidence="1" id="KW-0229">DNA integration</keyword>
<dbReference type="Gene3D" id="1.10.150.130">
    <property type="match status" value="1"/>
</dbReference>
<feature type="region of interest" description="Disordered" evidence="4">
    <location>
        <begin position="353"/>
        <end position="375"/>
    </location>
</feature>
<dbReference type="HOGENOM" id="CLU_056713_2_0_5"/>
<protein>
    <submittedName>
        <fullName evidence="6">Phage integrase family protein</fullName>
    </submittedName>
</protein>
<evidence type="ECO:0000256" key="4">
    <source>
        <dbReference type="SAM" id="MobiDB-lite"/>
    </source>
</evidence>
<sequence length="375" mass="41706">MRRAAEKMSRKRNPFPGVTKVVDRHGKVRWRFRKKDRADVYLPGPYASAAFRAAYEAAVAGAATPAARSTAAYGSLAWLIETYLTSPRFQNLSETRRKRLRPDLDWLRENAGKLPFNRLATRHVEALMAKKAGPWAANMIKKALSLLFNYAIKNEICDQKHNPATLADRRKVNPDGWHAWTSAEIAQFLAYHGEGTPQRLACLLILNTGAARGDLIRLGWQNVNGGRIRYRRRKSEVIGDYEILPELAAELRHVPPAQMLFLMLNGRPFKPDSFTDWFKRACVAAGLPHCSAHGVRKGQATNIADSGGSEWEVMSFLAHATPHEAATYTKKANRGRLADSGLGRLSGAKAEQKLSNLSNRLDKSKAQGVVAKGEK</sequence>
<evidence type="ECO:0000256" key="1">
    <source>
        <dbReference type="ARBA" id="ARBA00022908"/>
    </source>
</evidence>
<dbReference type="Pfam" id="PF00589">
    <property type="entry name" value="Phage_integrase"/>
    <property type="match status" value="1"/>
</dbReference>
<dbReference type="Gene3D" id="1.10.443.10">
    <property type="entry name" value="Intergrase catalytic core"/>
    <property type="match status" value="1"/>
</dbReference>
<dbReference type="GO" id="GO:0006310">
    <property type="term" value="P:DNA recombination"/>
    <property type="evidence" value="ECO:0007669"/>
    <property type="project" value="UniProtKB-KW"/>
</dbReference>
<keyword evidence="2" id="KW-0238">DNA-binding</keyword>
<dbReference type="InterPro" id="IPR050090">
    <property type="entry name" value="Tyrosine_recombinase_XerCD"/>
</dbReference>